<comment type="caution">
    <text evidence="4">The sequence shown here is derived from an EMBL/GenBank/DDBJ whole genome shotgun (WGS) entry which is preliminary data.</text>
</comment>
<evidence type="ECO:0000256" key="2">
    <source>
        <dbReference type="SAM" id="Phobius"/>
    </source>
</evidence>
<feature type="chain" id="PRO_5043418157" evidence="3">
    <location>
        <begin position="23"/>
        <end position="381"/>
    </location>
</feature>
<feature type="signal peptide" evidence="3">
    <location>
        <begin position="1"/>
        <end position="22"/>
    </location>
</feature>
<feature type="region of interest" description="Disordered" evidence="1">
    <location>
        <begin position="267"/>
        <end position="295"/>
    </location>
</feature>
<keyword evidence="3" id="KW-0732">Signal</keyword>
<feature type="compositionally biased region" description="Polar residues" evidence="1">
    <location>
        <begin position="331"/>
        <end position="346"/>
    </location>
</feature>
<dbReference type="EMBL" id="JAVHNQ010000004">
    <property type="protein sequence ID" value="KAK6349540.1"/>
    <property type="molecule type" value="Genomic_DNA"/>
</dbReference>
<keyword evidence="5" id="KW-1185">Reference proteome</keyword>
<accession>A0AAV9V0T8</accession>
<sequence length="381" mass="42881">MWPLSFICLLVMLSTISSMVEAMPVKQGPLVPNRQLHWTGLFYTTNPAYATKKTTTSIDIEYKKFLKAKASGRNPTATFRPDSWSRYNYHIETRGLQPREESLPPTRTASAPSASRNATKASCTPPVSNSASNSTCPPPPDRQRQLRLLRRDLYAGSVVAFLSGILILVIYFTQFKFFRYFDYKERWHVEKARYRSIRKVNRMLVNTGSENPFPENIDFHLLAHPPSKFWASIFESECFIGFLFFFERITKAEGKFTSIMKRPKLGDEASGIPLNSPRARRKYGGGDSSEPAVPRGFLSSSVRMASGSELPTPVGSLQRRGRRSRVASLNALRNQSNQDPIDTLSTEDTHHASSETSYQMPSGFGESPWSNEDSQASDGDH</sequence>
<dbReference type="Proteomes" id="UP001375240">
    <property type="component" value="Unassembled WGS sequence"/>
</dbReference>
<keyword evidence="2" id="KW-0812">Transmembrane</keyword>
<protein>
    <submittedName>
        <fullName evidence="4">Uncharacterized protein</fullName>
    </submittedName>
</protein>
<evidence type="ECO:0000313" key="5">
    <source>
        <dbReference type="Proteomes" id="UP001375240"/>
    </source>
</evidence>
<evidence type="ECO:0000313" key="4">
    <source>
        <dbReference type="EMBL" id="KAK6349540.1"/>
    </source>
</evidence>
<feature type="region of interest" description="Disordered" evidence="1">
    <location>
        <begin position="329"/>
        <end position="381"/>
    </location>
</feature>
<reference evidence="4 5" key="1">
    <citation type="submission" date="2019-10" db="EMBL/GenBank/DDBJ databases">
        <authorList>
            <person name="Palmer J.M."/>
        </authorList>
    </citation>
    <scope>NUCLEOTIDE SEQUENCE [LARGE SCALE GENOMIC DNA]</scope>
    <source>
        <strain evidence="4 5">TWF696</strain>
    </source>
</reference>
<organism evidence="4 5">
    <name type="scientific">Orbilia brochopaga</name>
    <dbReference type="NCBI Taxonomy" id="3140254"/>
    <lineage>
        <taxon>Eukaryota</taxon>
        <taxon>Fungi</taxon>
        <taxon>Dikarya</taxon>
        <taxon>Ascomycota</taxon>
        <taxon>Pezizomycotina</taxon>
        <taxon>Orbiliomycetes</taxon>
        <taxon>Orbiliales</taxon>
        <taxon>Orbiliaceae</taxon>
        <taxon>Orbilia</taxon>
    </lineage>
</organism>
<feature type="compositionally biased region" description="Polar residues" evidence="1">
    <location>
        <begin position="105"/>
        <end position="135"/>
    </location>
</feature>
<feature type="transmembrane region" description="Helical" evidence="2">
    <location>
        <begin position="153"/>
        <end position="172"/>
    </location>
</feature>
<gene>
    <name evidence="4" type="ORF">TWF696_005824</name>
</gene>
<feature type="compositionally biased region" description="Polar residues" evidence="1">
    <location>
        <begin position="368"/>
        <end position="381"/>
    </location>
</feature>
<name>A0AAV9V0T8_9PEZI</name>
<evidence type="ECO:0000256" key="1">
    <source>
        <dbReference type="SAM" id="MobiDB-lite"/>
    </source>
</evidence>
<keyword evidence="2" id="KW-1133">Transmembrane helix</keyword>
<evidence type="ECO:0000256" key="3">
    <source>
        <dbReference type="SAM" id="SignalP"/>
    </source>
</evidence>
<proteinExistence type="predicted"/>
<keyword evidence="2" id="KW-0472">Membrane</keyword>
<dbReference type="AlphaFoldDB" id="A0AAV9V0T8"/>
<feature type="region of interest" description="Disordered" evidence="1">
    <location>
        <begin position="96"/>
        <end position="142"/>
    </location>
</feature>